<name>A0ABR0EHX5_ZASCE</name>
<organism evidence="2 3">
    <name type="scientific">Zasmidium cellare</name>
    <name type="common">Wine cellar mold</name>
    <name type="synonym">Racodium cellare</name>
    <dbReference type="NCBI Taxonomy" id="395010"/>
    <lineage>
        <taxon>Eukaryota</taxon>
        <taxon>Fungi</taxon>
        <taxon>Dikarya</taxon>
        <taxon>Ascomycota</taxon>
        <taxon>Pezizomycotina</taxon>
        <taxon>Dothideomycetes</taxon>
        <taxon>Dothideomycetidae</taxon>
        <taxon>Mycosphaerellales</taxon>
        <taxon>Mycosphaerellaceae</taxon>
        <taxon>Zasmidium</taxon>
    </lineage>
</organism>
<feature type="compositionally biased region" description="Basic and acidic residues" evidence="1">
    <location>
        <begin position="92"/>
        <end position="101"/>
    </location>
</feature>
<evidence type="ECO:0000313" key="3">
    <source>
        <dbReference type="Proteomes" id="UP001305779"/>
    </source>
</evidence>
<keyword evidence="3" id="KW-1185">Reference proteome</keyword>
<feature type="compositionally biased region" description="Basic residues" evidence="1">
    <location>
        <begin position="102"/>
        <end position="115"/>
    </location>
</feature>
<accession>A0ABR0EHX5</accession>
<sequence length="124" mass="14775">MSSNSIRKPTEPSVWVPKKCIYCKRNWRDLIDEYGSEEQQRWAYKSRQNNLDQAVRDIYLEHPCNEREAWETAAEERANKRAAEELAQEEEDAKKDEEARKDGKRRSGRVRKNNKGKMEETNEE</sequence>
<protein>
    <submittedName>
        <fullName evidence="2">Uncharacterized protein</fullName>
    </submittedName>
</protein>
<evidence type="ECO:0000313" key="2">
    <source>
        <dbReference type="EMBL" id="KAK4500841.1"/>
    </source>
</evidence>
<proteinExistence type="predicted"/>
<reference evidence="2 3" key="1">
    <citation type="journal article" date="2023" name="G3 (Bethesda)">
        <title>A chromosome-level genome assembly of Zasmidium syzygii isolated from banana leaves.</title>
        <authorList>
            <person name="van Westerhoven A.C."/>
            <person name="Mehrabi R."/>
            <person name="Talebi R."/>
            <person name="Steentjes M.B.F."/>
            <person name="Corcolon B."/>
            <person name="Chong P.A."/>
            <person name="Kema G.H.J."/>
            <person name="Seidl M.F."/>
        </authorList>
    </citation>
    <scope>NUCLEOTIDE SEQUENCE [LARGE SCALE GENOMIC DNA]</scope>
    <source>
        <strain evidence="2 3">P124</strain>
    </source>
</reference>
<evidence type="ECO:0000256" key="1">
    <source>
        <dbReference type="SAM" id="MobiDB-lite"/>
    </source>
</evidence>
<feature type="region of interest" description="Disordered" evidence="1">
    <location>
        <begin position="70"/>
        <end position="124"/>
    </location>
</feature>
<gene>
    <name evidence="2" type="ORF">PRZ48_009033</name>
</gene>
<feature type="compositionally biased region" description="Basic and acidic residues" evidence="1">
    <location>
        <begin position="70"/>
        <end position="84"/>
    </location>
</feature>
<dbReference type="Proteomes" id="UP001305779">
    <property type="component" value="Unassembled WGS sequence"/>
</dbReference>
<comment type="caution">
    <text evidence="2">The sequence shown here is derived from an EMBL/GenBank/DDBJ whole genome shotgun (WGS) entry which is preliminary data.</text>
</comment>
<dbReference type="EMBL" id="JAXOVC010000006">
    <property type="protein sequence ID" value="KAK4500841.1"/>
    <property type="molecule type" value="Genomic_DNA"/>
</dbReference>